<dbReference type="Gene3D" id="2.30.30.760">
    <property type="match status" value="1"/>
</dbReference>
<dbReference type="Pfam" id="PF13144">
    <property type="entry name" value="ChapFlgA"/>
    <property type="match status" value="1"/>
</dbReference>
<dbReference type="Gene3D" id="3.90.1210.10">
    <property type="entry name" value="Antifreeze-like/N-acetylneuraminic acid synthase C-terminal domain"/>
    <property type="match status" value="1"/>
</dbReference>
<evidence type="ECO:0000256" key="1">
    <source>
        <dbReference type="ARBA" id="ARBA00004418"/>
    </source>
</evidence>
<evidence type="ECO:0000313" key="6">
    <source>
        <dbReference type="EMBL" id="MBB3983716.1"/>
    </source>
</evidence>
<dbReference type="NCBIfam" id="TIGR03170">
    <property type="entry name" value="flgA_cterm"/>
    <property type="match status" value="1"/>
</dbReference>
<keyword evidence="7" id="KW-1185">Reference proteome</keyword>
<feature type="chain" id="PRO_5031600130" description="Flagella basal body P-ring formation protein FlgA" evidence="4">
    <location>
        <begin position="18"/>
        <end position="138"/>
    </location>
</feature>
<dbReference type="PANTHER" id="PTHR36307">
    <property type="entry name" value="FLAGELLA BASAL BODY P-RING FORMATION PROTEIN FLGA"/>
    <property type="match status" value="1"/>
</dbReference>
<evidence type="ECO:0000313" key="7">
    <source>
        <dbReference type="Proteomes" id="UP000541426"/>
    </source>
</evidence>
<gene>
    <name evidence="6" type="ORF">GGQ68_000027</name>
</gene>
<dbReference type="CDD" id="cd11614">
    <property type="entry name" value="SAF_CpaB_FlgA_like"/>
    <property type="match status" value="1"/>
</dbReference>
<dbReference type="AlphaFoldDB" id="A0A7W6GPU5"/>
<keyword evidence="4" id="KW-1005">Bacterial flagellum biogenesis</keyword>
<dbReference type="GO" id="GO:0044780">
    <property type="term" value="P:bacterial-type flagellum assembly"/>
    <property type="evidence" value="ECO:0007669"/>
    <property type="project" value="InterPro"/>
</dbReference>
<keyword evidence="6" id="KW-0969">Cilium</keyword>
<name>A0A7W6GPU5_9RHOB</name>
<feature type="signal peptide" evidence="4">
    <location>
        <begin position="1"/>
        <end position="17"/>
    </location>
</feature>
<keyword evidence="6" id="KW-0966">Cell projection</keyword>
<dbReference type="RefSeq" id="WP_183962256.1">
    <property type="nucleotide sequence ID" value="NZ_BAABBZ010000012.1"/>
</dbReference>
<evidence type="ECO:0000259" key="5">
    <source>
        <dbReference type="SMART" id="SM00858"/>
    </source>
</evidence>
<accession>A0A7W6GPU5</accession>
<reference evidence="6 7" key="1">
    <citation type="submission" date="2020-08" db="EMBL/GenBank/DDBJ databases">
        <title>Genomic Encyclopedia of Type Strains, Phase IV (KMG-IV): sequencing the most valuable type-strain genomes for metagenomic binning, comparative biology and taxonomic classification.</title>
        <authorList>
            <person name="Goeker M."/>
        </authorList>
    </citation>
    <scope>NUCLEOTIDE SEQUENCE [LARGE SCALE GENOMIC DNA]</scope>
    <source>
        <strain evidence="6 7">DSM 102235</strain>
    </source>
</reference>
<organism evidence="6 7">
    <name type="scientific">Sagittula marina</name>
    <dbReference type="NCBI Taxonomy" id="943940"/>
    <lineage>
        <taxon>Bacteria</taxon>
        <taxon>Pseudomonadati</taxon>
        <taxon>Pseudomonadota</taxon>
        <taxon>Alphaproteobacteria</taxon>
        <taxon>Rhodobacterales</taxon>
        <taxon>Roseobacteraceae</taxon>
        <taxon>Sagittula</taxon>
    </lineage>
</organism>
<comment type="subcellular location">
    <subcellularLocation>
        <location evidence="1 4">Periplasm</location>
    </subcellularLocation>
</comment>
<protein>
    <recommendedName>
        <fullName evidence="4">Flagella basal body P-ring formation protein FlgA</fullName>
    </recommendedName>
</protein>
<evidence type="ECO:0000256" key="2">
    <source>
        <dbReference type="ARBA" id="ARBA00022729"/>
    </source>
</evidence>
<dbReference type="PANTHER" id="PTHR36307:SF1">
    <property type="entry name" value="FLAGELLA BASAL BODY P-RING FORMATION PROTEIN FLGA"/>
    <property type="match status" value="1"/>
</dbReference>
<keyword evidence="3 4" id="KW-0574">Periplasm</keyword>
<dbReference type="SMART" id="SM00858">
    <property type="entry name" value="SAF"/>
    <property type="match status" value="1"/>
</dbReference>
<keyword evidence="6" id="KW-0282">Flagellum</keyword>
<comment type="caution">
    <text evidence="6">The sequence shown here is derived from an EMBL/GenBank/DDBJ whole genome shotgun (WGS) entry which is preliminary data.</text>
</comment>
<feature type="domain" description="SAF" evidence="5">
    <location>
        <begin position="17"/>
        <end position="75"/>
    </location>
</feature>
<sequence>MRLPLTFFLCLCSAVQAETVVATRTIRAQQIISADAVRLDPAQVPGAYDSLEKVIGLEALYAVYPGRALMVGTVAEPAVIDRNQVVEIIYNQGGLRIATEGRALGRGAVGDRIRVMNVSSRTTLFGTIAEDGTVLVAQ</sequence>
<dbReference type="InterPro" id="IPR017585">
    <property type="entry name" value="SAF_FlgA"/>
</dbReference>
<dbReference type="InterPro" id="IPR039246">
    <property type="entry name" value="Flagellar_FlgA"/>
</dbReference>
<comment type="similarity">
    <text evidence="4">Belongs to the FlgA family.</text>
</comment>
<dbReference type="EMBL" id="JACIEJ010000001">
    <property type="protein sequence ID" value="MBB3983716.1"/>
    <property type="molecule type" value="Genomic_DNA"/>
</dbReference>
<dbReference type="Proteomes" id="UP000541426">
    <property type="component" value="Unassembled WGS sequence"/>
</dbReference>
<evidence type="ECO:0000256" key="3">
    <source>
        <dbReference type="ARBA" id="ARBA00022764"/>
    </source>
</evidence>
<dbReference type="GO" id="GO:0042597">
    <property type="term" value="C:periplasmic space"/>
    <property type="evidence" value="ECO:0007669"/>
    <property type="project" value="UniProtKB-SubCell"/>
</dbReference>
<dbReference type="InterPro" id="IPR013974">
    <property type="entry name" value="SAF"/>
</dbReference>
<proteinExistence type="inferred from homology"/>
<comment type="function">
    <text evidence="4">Involved in the assembly process of the P-ring formation. It may associate with FlgF on the rod constituting a structure essential for the P-ring assembly or may act as a modulator protein for the P-ring assembly.</text>
</comment>
<evidence type="ECO:0000256" key="4">
    <source>
        <dbReference type="RuleBase" id="RU362063"/>
    </source>
</evidence>
<keyword evidence="2 4" id="KW-0732">Signal</keyword>